<dbReference type="Gene3D" id="2.60.200.20">
    <property type="match status" value="1"/>
</dbReference>
<dbReference type="PANTHER" id="PTHR23308">
    <property type="entry name" value="NUCLEAR INHIBITOR OF PROTEIN PHOSPHATASE-1"/>
    <property type="match status" value="1"/>
</dbReference>
<dbReference type="Pfam" id="PF00498">
    <property type="entry name" value="FHA"/>
    <property type="match status" value="1"/>
</dbReference>
<evidence type="ECO:0000313" key="5">
    <source>
        <dbReference type="Proteomes" id="UP000319557"/>
    </source>
</evidence>
<dbReference type="PROSITE" id="PS50006">
    <property type="entry name" value="FHA_DOMAIN"/>
    <property type="match status" value="1"/>
</dbReference>
<keyword evidence="2" id="KW-1133">Transmembrane helix</keyword>
<dbReference type="Proteomes" id="UP000319557">
    <property type="component" value="Chromosome"/>
</dbReference>
<organism evidence="4 5">
    <name type="scientific">Rosistilla ulvae</name>
    <dbReference type="NCBI Taxonomy" id="1930277"/>
    <lineage>
        <taxon>Bacteria</taxon>
        <taxon>Pseudomonadati</taxon>
        <taxon>Planctomycetota</taxon>
        <taxon>Planctomycetia</taxon>
        <taxon>Pirellulales</taxon>
        <taxon>Pirellulaceae</taxon>
        <taxon>Rosistilla</taxon>
    </lineage>
</organism>
<dbReference type="InterPro" id="IPR008984">
    <property type="entry name" value="SMAD_FHA_dom_sf"/>
</dbReference>
<feature type="domain" description="FHA" evidence="3">
    <location>
        <begin position="24"/>
        <end position="73"/>
    </location>
</feature>
<feature type="transmembrane region" description="Helical" evidence="2">
    <location>
        <begin position="324"/>
        <end position="345"/>
    </location>
</feature>
<dbReference type="RefSeq" id="WP_145343406.1">
    <property type="nucleotide sequence ID" value="NZ_CP036261.1"/>
</dbReference>
<dbReference type="AlphaFoldDB" id="A0A517LX70"/>
<feature type="compositionally biased region" description="Acidic residues" evidence="1">
    <location>
        <begin position="175"/>
        <end position="196"/>
    </location>
</feature>
<proteinExistence type="predicted"/>
<protein>
    <submittedName>
        <fullName evidence="4">FHA domain protein</fullName>
    </submittedName>
</protein>
<name>A0A517LX70_9BACT</name>
<sequence>MRTSLVVSAGKKAALSIKIKPGISLIGRSRRCQVRPKTRSVSRRHCAIICSDEKVWIQDLGSHLGTLVNDVRLSPDRKRRLRDGDQISLGKAKFSVQVSEAKPSWGDDCPAEFDVEDLASDVAERQDAATAERSVSPEPFDEMDLAALLDELDEADRQERIEKIQSDHRRRKEAEEAELAELLSDDFETSDSDTDSEIGTSEDPSSGSRIEMRFGRPTSDQAAAKGLRQILTGVIEETPESEKPRLRSQLEAERRAAQAAAEEEGLFGDAPETPMAEMTPAQRKQKAKADRALAKRIAKAKRKQARAAQPSLLQRLGKQDNHWWTTRAIILAVVVGLGVTSYSFYSNLIHDPRTEHALFQE</sequence>
<dbReference type="SMART" id="SM00240">
    <property type="entry name" value="FHA"/>
    <property type="match status" value="1"/>
</dbReference>
<evidence type="ECO:0000256" key="2">
    <source>
        <dbReference type="SAM" id="Phobius"/>
    </source>
</evidence>
<evidence type="ECO:0000256" key="1">
    <source>
        <dbReference type="SAM" id="MobiDB-lite"/>
    </source>
</evidence>
<keyword evidence="2" id="KW-0472">Membrane</keyword>
<dbReference type="InterPro" id="IPR000253">
    <property type="entry name" value="FHA_dom"/>
</dbReference>
<evidence type="ECO:0000313" key="4">
    <source>
        <dbReference type="EMBL" id="QDS87209.1"/>
    </source>
</evidence>
<dbReference type="OrthoDB" id="249606at2"/>
<dbReference type="EMBL" id="CP036261">
    <property type="protein sequence ID" value="QDS87209.1"/>
    <property type="molecule type" value="Genomic_DNA"/>
</dbReference>
<evidence type="ECO:0000259" key="3">
    <source>
        <dbReference type="PROSITE" id="PS50006"/>
    </source>
</evidence>
<dbReference type="InterPro" id="IPR050923">
    <property type="entry name" value="Cell_Proc_Reg/RNA_Proc"/>
</dbReference>
<accession>A0A517LX70</accession>
<reference evidence="4 5" key="1">
    <citation type="submission" date="2019-02" db="EMBL/GenBank/DDBJ databases">
        <title>Deep-cultivation of Planctomycetes and their phenomic and genomic characterization uncovers novel biology.</title>
        <authorList>
            <person name="Wiegand S."/>
            <person name="Jogler M."/>
            <person name="Boedeker C."/>
            <person name="Pinto D."/>
            <person name="Vollmers J."/>
            <person name="Rivas-Marin E."/>
            <person name="Kohn T."/>
            <person name="Peeters S.H."/>
            <person name="Heuer A."/>
            <person name="Rast P."/>
            <person name="Oberbeckmann S."/>
            <person name="Bunk B."/>
            <person name="Jeske O."/>
            <person name="Meyerdierks A."/>
            <person name="Storesund J.E."/>
            <person name="Kallscheuer N."/>
            <person name="Luecker S."/>
            <person name="Lage O.M."/>
            <person name="Pohl T."/>
            <person name="Merkel B.J."/>
            <person name="Hornburger P."/>
            <person name="Mueller R.-W."/>
            <person name="Bruemmer F."/>
            <person name="Labrenz M."/>
            <person name="Spormann A.M."/>
            <person name="Op den Camp H."/>
            <person name="Overmann J."/>
            <person name="Amann R."/>
            <person name="Jetten M.S.M."/>
            <person name="Mascher T."/>
            <person name="Medema M.H."/>
            <person name="Devos D.P."/>
            <person name="Kaster A.-K."/>
            <person name="Ovreas L."/>
            <person name="Rohde M."/>
            <person name="Galperin M.Y."/>
            <person name="Jogler C."/>
        </authorList>
    </citation>
    <scope>NUCLEOTIDE SEQUENCE [LARGE SCALE GENOMIC DNA]</scope>
    <source>
        <strain evidence="4 5">EC9</strain>
    </source>
</reference>
<feature type="region of interest" description="Disordered" evidence="1">
    <location>
        <begin position="165"/>
        <end position="213"/>
    </location>
</feature>
<dbReference type="CDD" id="cd00060">
    <property type="entry name" value="FHA"/>
    <property type="match status" value="1"/>
</dbReference>
<keyword evidence="2" id="KW-0812">Transmembrane</keyword>
<gene>
    <name evidence="4" type="ORF">EC9_13870</name>
</gene>
<dbReference type="SUPFAM" id="SSF49879">
    <property type="entry name" value="SMAD/FHA domain"/>
    <property type="match status" value="1"/>
</dbReference>
<dbReference type="KEGG" id="ruv:EC9_13870"/>
<keyword evidence="5" id="KW-1185">Reference proteome</keyword>